<accession>A5BUW3</accession>
<evidence type="ECO:0000313" key="2">
    <source>
        <dbReference type="EMBL" id="CAN63873.1"/>
    </source>
</evidence>
<name>A5BUW3_VITVI</name>
<feature type="region of interest" description="Disordered" evidence="1">
    <location>
        <begin position="70"/>
        <end position="105"/>
    </location>
</feature>
<evidence type="ECO:0000256" key="1">
    <source>
        <dbReference type="SAM" id="MobiDB-lite"/>
    </source>
</evidence>
<proteinExistence type="predicted"/>
<sequence>MLLFYDIEIVGTPPPENTCHAPHGGTHYHPDHPIRIRVTRLSYPDCLKEAQTTLINIRHPDDFHFISGLPQGSSNDTCKHRTSGRLSEIHPDDQHKSSEYNCPGH</sequence>
<protein>
    <submittedName>
        <fullName evidence="2">Uncharacterized protein</fullName>
    </submittedName>
</protein>
<feature type="compositionally biased region" description="Basic and acidic residues" evidence="1">
    <location>
        <begin position="87"/>
        <end position="98"/>
    </location>
</feature>
<organism evidence="2">
    <name type="scientific">Vitis vinifera</name>
    <name type="common">Grape</name>
    <dbReference type="NCBI Taxonomy" id="29760"/>
    <lineage>
        <taxon>Eukaryota</taxon>
        <taxon>Viridiplantae</taxon>
        <taxon>Streptophyta</taxon>
        <taxon>Embryophyta</taxon>
        <taxon>Tracheophyta</taxon>
        <taxon>Spermatophyta</taxon>
        <taxon>Magnoliopsida</taxon>
        <taxon>eudicotyledons</taxon>
        <taxon>Gunneridae</taxon>
        <taxon>Pentapetalae</taxon>
        <taxon>rosids</taxon>
        <taxon>Vitales</taxon>
        <taxon>Vitaceae</taxon>
        <taxon>Viteae</taxon>
        <taxon>Vitis</taxon>
    </lineage>
</organism>
<dbReference type="EMBL" id="AM472051">
    <property type="protein sequence ID" value="CAN63873.1"/>
    <property type="molecule type" value="Genomic_DNA"/>
</dbReference>
<reference evidence="2" key="1">
    <citation type="journal article" date="2007" name="PLoS ONE">
        <title>The first genome sequence of an elite grapevine cultivar (Pinot noir Vitis vinifera L.): coping with a highly heterozygous genome.</title>
        <authorList>
            <person name="Velasco R."/>
            <person name="Zharkikh A."/>
            <person name="Troggio M."/>
            <person name="Cartwright D.A."/>
            <person name="Cestaro A."/>
            <person name="Pruss D."/>
            <person name="Pindo M."/>
            <person name="FitzGerald L.M."/>
            <person name="Vezzulli S."/>
            <person name="Reid J."/>
            <person name="Malacarne G."/>
            <person name="Iliev D."/>
            <person name="Coppola G."/>
            <person name="Wardell B."/>
            <person name="Micheletti D."/>
            <person name="Macalma T."/>
            <person name="Facci M."/>
            <person name="Mitchell J.T."/>
            <person name="Perazzolli M."/>
            <person name="Eldredge G."/>
            <person name="Gatto P."/>
            <person name="Oyzerski R."/>
            <person name="Moretto M."/>
            <person name="Gutin N."/>
            <person name="Stefanini M."/>
            <person name="Chen Y."/>
            <person name="Segala C."/>
            <person name="Davenport C."/>
            <person name="Dematte L."/>
            <person name="Mraz A."/>
            <person name="Battilana J."/>
            <person name="Stormo K."/>
            <person name="Costa F."/>
            <person name="Tao Q."/>
            <person name="Si-Ammour A."/>
            <person name="Harkins T."/>
            <person name="Lackey A."/>
            <person name="Perbost C."/>
            <person name="Taillon B."/>
            <person name="Stella A."/>
            <person name="Solovyev V."/>
            <person name="Fawcett J.A."/>
            <person name="Sterck L."/>
            <person name="Vandepoele K."/>
            <person name="Grando S.M."/>
            <person name="Toppo S."/>
            <person name="Moser C."/>
            <person name="Lanchbury J."/>
            <person name="Bogden R."/>
            <person name="Skolnick M."/>
            <person name="Sgaramella V."/>
            <person name="Bhatnagar S.K."/>
            <person name="Fontana P."/>
            <person name="Gutin A."/>
            <person name="Van de Peer Y."/>
            <person name="Salamini F."/>
            <person name="Viola R."/>
        </authorList>
    </citation>
    <scope>NUCLEOTIDE SEQUENCE</scope>
</reference>
<gene>
    <name evidence="2" type="ORF">VITISV_036035</name>
</gene>
<dbReference type="AlphaFoldDB" id="A5BUW3"/>